<protein>
    <recommendedName>
        <fullName evidence="9">G-protein coupled receptors family 1 profile domain-containing protein</fullName>
    </recommendedName>
</protein>
<dbReference type="Gene3D" id="1.20.1070.10">
    <property type="entry name" value="Rhodopsin 7-helix transmembrane proteins"/>
    <property type="match status" value="1"/>
</dbReference>
<feature type="transmembrane region" description="Helical" evidence="8">
    <location>
        <begin position="268"/>
        <end position="292"/>
    </location>
</feature>
<evidence type="ECO:0000256" key="5">
    <source>
        <dbReference type="ARBA" id="ARBA00023136"/>
    </source>
</evidence>
<keyword evidence="6" id="KW-0675">Receptor</keyword>
<dbReference type="GO" id="GO:0004930">
    <property type="term" value="F:G protein-coupled receptor activity"/>
    <property type="evidence" value="ECO:0007669"/>
    <property type="project" value="UniProtKB-KW"/>
</dbReference>
<organism evidence="10 11">
    <name type="scientific">Tachysurus vachellii</name>
    <name type="common">Darkbarbel catfish</name>
    <name type="synonym">Pelteobagrus vachellii</name>
    <dbReference type="NCBI Taxonomy" id="175792"/>
    <lineage>
        <taxon>Eukaryota</taxon>
        <taxon>Metazoa</taxon>
        <taxon>Chordata</taxon>
        <taxon>Craniata</taxon>
        <taxon>Vertebrata</taxon>
        <taxon>Euteleostomi</taxon>
        <taxon>Actinopterygii</taxon>
        <taxon>Neopterygii</taxon>
        <taxon>Teleostei</taxon>
        <taxon>Ostariophysi</taxon>
        <taxon>Siluriformes</taxon>
        <taxon>Bagridae</taxon>
        <taxon>Tachysurus</taxon>
    </lineage>
</organism>
<dbReference type="PANTHER" id="PTHR45695">
    <property type="entry name" value="LEUCOKININ RECEPTOR-RELATED"/>
    <property type="match status" value="1"/>
</dbReference>
<feature type="transmembrane region" description="Helical" evidence="8">
    <location>
        <begin position="193"/>
        <end position="213"/>
    </location>
</feature>
<feature type="transmembrane region" description="Helical" evidence="8">
    <location>
        <begin position="142"/>
        <end position="163"/>
    </location>
</feature>
<dbReference type="SUPFAM" id="SSF81321">
    <property type="entry name" value="Family A G protein-coupled receptor-like"/>
    <property type="match status" value="1"/>
</dbReference>
<dbReference type="PROSITE" id="PS50262">
    <property type="entry name" value="G_PROTEIN_RECEP_F1_2"/>
    <property type="match status" value="1"/>
</dbReference>
<keyword evidence="5 8" id="KW-0472">Membrane</keyword>
<feature type="transmembrane region" description="Helical" evidence="8">
    <location>
        <begin position="28"/>
        <end position="53"/>
    </location>
</feature>
<sequence length="371" mass="41318">MEPETALNACFVGFDGGVQQVTGEDTAVILSVIFASICAVGIIGNILVFVVLIHNVMVKKSASGMAVMLANLSGTDFLILAVCSSTRAVTYHNRTWTLGHFACRTAEWFQHGCLAAKSMTLVVISRERYHIECDAHLKLKRVLISAGCIWLLGFALPVLQIVFSKLQVKGNFSLCVTELPNHSCDFMRVYSKIYALVVYVLPVIFSAACHVRAIFRVTRGHGARSECRTESRLALLSVTAANALLLLPEWTVFLWLRHRPHDTRQPTVALLVLAQVCTYLTSASSPAILLSMMPLRENLARLLCRGASWDGERERREMDVGALDDNMIHTDALGRPLPDVKHFWTSRRNTAVVDNTNPFPWEELEHCHARF</sequence>
<dbReference type="PRINTS" id="PR00237">
    <property type="entry name" value="GPCRRHODOPSN"/>
</dbReference>
<comment type="subcellular location">
    <subcellularLocation>
        <location evidence="1">Membrane</location>
        <topology evidence="1">Multi-pass membrane protein</topology>
    </subcellularLocation>
</comment>
<evidence type="ECO:0000256" key="8">
    <source>
        <dbReference type="SAM" id="Phobius"/>
    </source>
</evidence>
<evidence type="ECO:0000256" key="7">
    <source>
        <dbReference type="ARBA" id="ARBA00023224"/>
    </source>
</evidence>
<accession>A0AA88NFH9</accession>
<evidence type="ECO:0000256" key="6">
    <source>
        <dbReference type="ARBA" id="ARBA00023170"/>
    </source>
</evidence>
<feature type="transmembrane region" description="Helical" evidence="8">
    <location>
        <begin position="233"/>
        <end position="256"/>
    </location>
</feature>
<keyword evidence="2 8" id="KW-0812">Transmembrane</keyword>
<dbReference type="Pfam" id="PF00001">
    <property type="entry name" value="7tm_1"/>
    <property type="match status" value="1"/>
</dbReference>
<comment type="caution">
    <text evidence="10">The sequence shown here is derived from an EMBL/GenBank/DDBJ whole genome shotgun (WGS) entry which is preliminary data.</text>
</comment>
<name>A0AA88NFH9_TACVA</name>
<keyword evidence="4" id="KW-0297">G-protein coupled receptor</keyword>
<evidence type="ECO:0000313" key="11">
    <source>
        <dbReference type="Proteomes" id="UP001187315"/>
    </source>
</evidence>
<evidence type="ECO:0000256" key="1">
    <source>
        <dbReference type="ARBA" id="ARBA00004141"/>
    </source>
</evidence>
<evidence type="ECO:0000259" key="9">
    <source>
        <dbReference type="PROSITE" id="PS50262"/>
    </source>
</evidence>
<evidence type="ECO:0000256" key="2">
    <source>
        <dbReference type="ARBA" id="ARBA00022692"/>
    </source>
</evidence>
<dbReference type="InterPro" id="IPR000276">
    <property type="entry name" value="GPCR_Rhodpsn"/>
</dbReference>
<proteinExistence type="predicted"/>
<keyword evidence="3 8" id="KW-1133">Transmembrane helix</keyword>
<feature type="domain" description="G-protein coupled receptors family 1 profile" evidence="9">
    <location>
        <begin position="44"/>
        <end position="289"/>
    </location>
</feature>
<keyword evidence="7" id="KW-0807">Transducer</keyword>
<keyword evidence="11" id="KW-1185">Reference proteome</keyword>
<reference evidence="10" key="1">
    <citation type="submission" date="2023-08" db="EMBL/GenBank/DDBJ databases">
        <title>Pelteobagrus vachellii genome.</title>
        <authorList>
            <person name="Liu H."/>
        </authorList>
    </citation>
    <scope>NUCLEOTIDE SEQUENCE</scope>
    <source>
        <strain evidence="10">PRFRI_2022a</strain>
        <tissue evidence="10">Muscle</tissue>
    </source>
</reference>
<dbReference type="AlphaFoldDB" id="A0AA88NFH9"/>
<dbReference type="InterPro" id="IPR017452">
    <property type="entry name" value="GPCR_Rhodpsn_7TM"/>
</dbReference>
<dbReference type="PANTHER" id="PTHR45695:SF21">
    <property type="entry name" value="G-PROTEIN COUPLED RECEPTOR 151-RELATED"/>
    <property type="match status" value="1"/>
</dbReference>
<dbReference type="EMBL" id="JAVHJS010000007">
    <property type="protein sequence ID" value="KAK2852785.1"/>
    <property type="molecule type" value="Genomic_DNA"/>
</dbReference>
<evidence type="ECO:0000256" key="3">
    <source>
        <dbReference type="ARBA" id="ARBA00022989"/>
    </source>
</evidence>
<dbReference type="GO" id="GO:0005886">
    <property type="term" value="C:plasma membrane"/>
    <property type="evidence" value="ECO:0007669"/>
    <property type="project" value="TreeGrafter"/>
</dbReference>
<dbReference type="Proteomes" id="UP001187315">
    <property type="component" value="Unassembled WGS sequence"/>
</dbReference>
<evidence type="ECO:0000256" key="4">
    <source>
        <dbReference type="ARBA" id="ARBA00023040"/>
    </source>
</evidence>
<gene>
    <name evidence="10" type="ORF">Q7C36_007986</name>
</gene>
<evidence type="ECO:0000313" key="10">
    <source>
        <dbReference type="EMBL" id="KAK2852785.1"/>
    </source>
</evidence>